<dbReference type="Proteomes" id="UP000033096">
    <property type="component" value="Chromosome"/>
</dbReference>
<gene>
    <name evidence="2" type="ORF">MSVAZ_1306</name>
</gene>
<feature type="domain" description="Probable transposase IS891/IS1136/IS1341" evidence="1">
    <location>
        <begin position="180"/>
        <end position="260"/>
    </location>
</feature>
<accession>A0A0E3Q4G8</accession>
<dbReference type="AlphaFoldDB" id="A0A0E3Q4G8"/>
<dbReference type="HOGENOM" id="CLU_032903_16_0_2"/>
<dbReference type="InterPro" id="IPR001959">
    <property type="entry name" value="Transposase"/>
</dbReference>
<dbReference type="PATRIC" id="fig|1434123.4.peg.1555"/>
<dbReference type="RefSeq" id="WP_052725368.1">
    <property type="nucleotide sequence ID" value="NZ_CP009520.1"/>
</dbReference>
<dbReference type="STRING" id="1434123.MSVAZ_1306"/>
<protein>
    <submittedName>
        <fullName evidence="2">Mobile element protein</fullName>
    </submittedName>
</protein>
<evidence type="ECO:0000313" key="2">
    <source>
        <dbReference type="EMBL" id="AKB43575.1"/>
    </source>
</evidence>
<reference evidence="2 3" key="1">
    <citation type="submission" date="2014-07" db="EMBL/GenBank/DDBJ databases">
        <title>Methanogenic archaea and the global carbon cycle.</title>
        <authorList>
            <person name="Henriksen J.R."/>
            <person name="Luke J."/>
            <person name="Reinhart S."/>
            <person name="Benedict M.N."/>
            <person name="Youngblut N.D."/>
            <person name="Metcalf M.E."/>
            <person name="Whitaker R.J."/>
            <person name="Metcalf W.W."/>
        </authorList>
    </citation>
    <scope>NUCLEOTIDE SEQUENCE [LARGE SCALE GENOMIC DNA]</scope>
    <source>
        <strain evidence="2 3">Z-761</strain>
    </source>
</reference>
<dbReference type="Pfam" id="PF01385">
    <property type="entry name" value="OrfB_IS605"/>
    <property type="match status" value="1"/>
</dbReference>
<evidence type="ECO:0000259" key="1">
    <source>
        <dbReference type="Pfam" id="PF01385"/>
    </source>
</evidence>
<dbReference type="KEGG" id="mvc:MSVAZ_1306"/>
<name>A0A0E3Q4G8_9EURY</name>
<keyword evidence="3" id="KW-1185">Reference proteome</keyword>
<sequence length="275" mass="32315">MLCITNNLRLNKKQYEALKTLSRASKNMYNLGLYNTRQYFFQNNKFLKYPDNYHLCKEDENYKLMQAATAQQSLKFVERGMRSWFGLLKLYKNGQLEDKPNLPHYLDKEGYFPIAYPKNAFSFKNGKVRLGISLEFSRRFPNAKKLLTFSLPKILKNKLSYIQEIHVLPMYDGKYFKIKYCYEEKPEPANLDYSQYLGIDLGVSNFATFVDTIGTAEIIDGKYIKSLNQWHNKENARLQSIKDKQAIDKITNKQIRLLTKTGVSKMLKNKGSWLR</sequence>
<organism evidence="2 3">
    <name type="scientific">Methanosarcina vacuolata Z-761</name>
    <dbReference type="NCBI Taxonomy" id="1434123"/>
    <lineage>
        <taxon>Archaea</taxon>
        <taxon>Methanobacteriati</taxon>
        <taxon>Methanobacteriota</taxon>
        <taxon>Stenosarchaea group</taxon>
        <taxon>Methanomicrobia</taxon>
        <taxon>Methanosarcinales</taxon>
        <taxon>Methanosarcinaceae</taxon>
        <taxon>Methanosarcina</taxon>
    </lineage>
</organism>
<evidence type="ECO:0000313" key="3">
    <source>
        <dbReference type="Proteomes" id="UP000033096"/>
    </source>
</evidence>
<dbReference type="EMBL" id="CP009520">
    <property type="protein sequence ID" value="AKB43575.1"/>
    <property type="molecule type" value="Genomic_DNA"/>
</dbReference>
<dbReference type="GeneID" id="24809726"/>
<proteinExistence type="predicted"/>